<dbReference type="AlphaFoldDB" id="A0A6C0E695"/>
<reference evidence="2" key="1">
    <citation type="journal article" date="2020" name="Nature">
        <title>Giant virus diversity and host interactions through global metagenomics.</title>
        <authorList>
            <person name="Schulz F."/>
            <person name="Roux S."/>
            <person name="Paez-Espino D."/>
            <person name="Jungbluth S."/>
            <person name="Walsh D.A."/>
            <person name="Denef V.J."/>
            <person name="McMahon K.D."/>
            <person name="Konstantinidis K.T."/>
            <person name="Eloe-Fadrosh E.A."/>
            <person name="Kyrpides N.C."/>
            <person name="Woyke T."/>
        </authorList>
    </citation>
    <scope>NUCLEOTIDE SEQUENCE</scope>
    <source>
        <strain evidence="2">GVMAG-M-3300023179-150</strain>
    </source>
</reference>
<accession>A0A6C0E695</accession>
<feature type="compositionally biased region" description="Basic residues" evidence="1">
    <location>
        <begin position="1"/>
        <end position="29"/>
    </location>
</feature>
<protein>
    <submittedName>
        <fullName evidence="2">Uncharacterized protein</fullName>
    </submittedName>
</protein>
<evidence type="ECO:0000313" key="2">
    <source>
        <dbReference type="EMBL" id="QHT24697.1"/>
    </source>
</evidence>
<name>A0A6C0E695_9ZZZZ</name>
<organism evidence="2">
    <name type="scientific">viral metagenome</name>
    <dbReference type="NCBI Taxonomy" id="1070528"/>
    <lineage>
        <taxon>unclassified sequences</taxon>
        <taxon>metagenomes</taxon>
        <taxon>organismal metagenomes</taxon>
    </lineage>
</organism>
<proteinExistence type="predicted"/>
<evidence type="ECO:0000256" key="1">
    <source>
        <dbReference type="SAM" id="MobiDB-lite"/>
    </source>
</evidence>
<dbReference type="EMBL" id="MN739748">
    <property type="protein sequence ID" value="QHT24697.1"/>
    <property type="molecule type" value="Genomic_DNA"/>
</dbReference>
<sequence length="81" mass="9122">MAKQTKRVKKTKSGGGSKRRSTKKMTRKLKPNEAYCVHPDCRGPVVINNPVDLTKKTKNRTIKMRKGTDNKGHNVFKVVGN</sequence>
<feature type="region of interest" description="Disordered" evidence="1">
    <location>
        <begin position="1"/>
        <end position="31"/>
    </location>
</feature>